<dbReference type="Gene3D" id="3.40.50.300">
    <property type="entry name" value="P-loop containing nucleotide triphosphate hydrolases"/>
    <property type="match status" value="2"/>
</dbReference>
<evidence type="ECO:0000256" key="9">
    <source>
        <dbReference type="ARBA" id="ARBA00023118"/>
    </source>
</evidence>
<dbReference type="Pfam" id="PF22590">
    <property type="entry name" value="Cas3-like_C_2"/>
    <property type="match status" value="1"/>
</dbReference>
<dbReference type="PROSITE" id="PS51643">
    <property type="entry name" value="HD_CAS3"/>
    <property type="match status" value="1"/>
</dbReference>
<dbReference type="GO" id="GO:0003723">
    <property type="term" value="F:RNA binding"/>
    <property type="evidence" value="ECO:0007669"/>
    <property type="project" value="TreeGrafter"/>
</dbReference>
<dbReference type="GO" id="GO:0016787">
    <property type="term" value="F:hydrolase activity"/>
    <property type="evidence" value="ECO:0007669"/>
    <property type="project" value="UniProtKB-KW"/>
</dbReference>
<dbReference type="GO" id="GO:0046872">
    <property type="term" value="F:metal ion binding"/>
    <property type="evidence" value="ECO:0007669"/>
    <property type="project" value="UniProtKB-KW"/>
</dbReference>
<protein>
    <submittedName>
        <fullName evidence="12">CRISPR-associated helicase Cas3</fullName>
    </submittedName>
</protein>
<evidence type="ECO:0000259" key="11">
    <source>
        <dbReference type="PROSITE" id="PS51643"/>
    </source>
</evidence>
<dbReference type="Proteomes" id="UP000195781">
    <property type="component" value="Unassembled WGS sequence"/>
</dbReference>
<sequence>MDAVAKLSRRAHSLWAKAAPDEEEAWLPLFIHASDAARTMARLWDGWLSKSARSLFARRCGGNEELARKCLVFLAGAHDIGKATPIFQAKPCGRSNDGELLSLSWRPEKAGLYIDPTLSSARRPTHPIAGQVLVDRYLETVFAWPFEPADALGSIVGAHHGNVPERRRVGEAFDDTRAMGNTPDASGQAWRSVQSELLDYALSMARVTAADALALKTFSWDVPTESVACGLVIMADWIASNQDLFPLIPSLSSGGARAGAPAAWDDAALEMRAEHAWRSLCLSPSWGGEQPKASDEWFRTRFGLPDGADPRSIQRAAMEIAEQMEEPSLLVIEAPMGEGKTEAALAAAEIMGARFGCGGVCVALPTMATTDAMFGRVHRWLERMPTHDPTSIYLAHGKARLNEEYQGIVRFSRMRHIPSSTCLTAEDSPAGDGLVIVSDWMQGRKKGMLANFVVCTIDQVLMGALEMRHLAMRHLALASKVVVIDECHAYDSYMQQYLQRVLEWLGAWGCPVILLSATLPPHVRDDLVAAYRNGREARRVPLASSADGASLLASLPRGGRSRAARAREKRLASAAPVSSVHTGDDSYPLLTIASASRVEQRACSPSSRETVVDVALLSDDIEELTSLLERELGDGGVAGVVCDTVTRAQAVYRAVKERFGVDEVVLTHARFMDLDRMENESRLRSMLGPDATRANGRRPKRLIVVGTQVLEQSLDIDFDLLVTDVAPVDLLLQRLGRVHRHARGSGECDRPARLRHAQCFIRGVERAGEEGPAFATGITRVYDAASLMETLALMHLCDRAAAAEISLPGDIARLVHTAYSPKVAAMIPLSWQLRYEEACAQRQRMIEDKKLRAEIYLLPSAKQLIRDGKTLTSLFARAIEDGSKDRLNEDVGQRAVRDTQETVEVLLVRREGAGVSLLPWIGDERSGVARGEELPTMYEPDWPLAFVLAQCAVRLPLSLCRPQQLDQLIEELEDGCERWVAAWQEVPVLAGRLVLALDERDDEPGAFEATLLDQRLRYTREEGLSTAHR</sequence>
<dbReference type="SUPFAM" id="SSF52540">
    <property type="entry name" value="P-loop containing nucleoside triphosphate hydrolases"/>
    <property type="match status" value="1"/>
</dbReference>
<evidence type="ECO:0000256" key="6">
    <source>
        <dbReference type="ARBA" id="ARBA00022801"/>
    </source>
</evidence>
<keyword evidence="9" id="KW-0051">Antiviral defense</keyword>
<dbReference type="Gene3D" id="1.10.3210.30">
    <property type="match status" value="1"/>
</dbReference>
<keyword evidence="6" id="KW-0378">Hydrolase</keyword>
<keyword evidence="5" id="KW-0547">Nucleotide-binding</keyword>
<evidence type="ECO:0000256" key="4">
    <source>
        <dbReference type="ARBA" id="ARBA00022723"/>
    </source>
</evidence>
<keyword evidence="8" id="KW-0067">ATP-binding</keyword>
<evidence type="ECO:0000256" key="3">
    <source>
        <dbReference type="ARBA" id="ARBA00022722"/>
    </source>
</evidence>
<dbReference type="InterPro" id="IPR041372">
    <property type="entry name" value="Cas3_C"/>
</dbReference>
<dbReference type="CDD" id="cd17930">
    <property type="entry name" value="DEXHc_cas3"/>
    <property type="match status" value="1"/>
</dbReference>
<dbReference type="SMART" id="SM00487">
    <property type="entry name" value="DEXDc"/>
    <property type="match status" value="1"/>
</dbReference>
<evidence type="ECO:0000259" key="10">
    <source>
        <dbReference type="PROSITE" id="PS51192"/>
    </source>
</evidence>
<dbReference type="AlphaFoldDB" id="A0A1Y3XV75"/>
<dbReference type="NCBIfam" id="TIGR01596">
    <property type="entry name" value="cas3_HD"/>
    <property type="match status" value="1"/>
</dbReference>
<keyword evidence="7" id="KW-0347">Helicase</keyword>
<comment type="similarity">
    <text evidence="2">In the central section; belongs to the CRISPR-associated helicase Cas3 family.</text>
</comment>
<dbReference type="RefSeq" id="WP_094334901.1">
    <property type="nucleotide sequence ID" value="NZ_NFIE01000003.1"/>
</dbReference>
<evidence type="ECO:0000256" key="2">
    <source>
        <dbReference type="ARBA" id="ARBA00009046"/>
    </source>
</evidence>
<dbReference type="CDD" id="cd09641">
    <property type="entry name" value="Cas3''_I"/>
    <property type="match status" value="1"/>
</dbReference>
<proteinExistence type="inferred from homology"/>
<dbReference type="GO" id="GO:0051607">
    <property type="term" value="P:defense response to virus"/>
    <property type="evidence" value="ECO:0007669"/>
    <property type="project" value="UniProtKB-KW"/>
</dbReference>
<accession>A0A1Y3XV75</accession>
<dbReference type="InterPro" id="IPR038257">
    <property type="entry name" value="CRISPR-assoc_Cas3_HD_sf"/>
</dbReference>
<dbReference type="GO" id="GO:0004518">
    <property type="term" value="F:nuclease activity"/>
    <property type="evidence" value="ECO:0007669"/>
    <property type="project" value="UniProtKB-KW"/>
</dbReference>
<keyword evidence="13" id="KW-1185">Reference proteome</keyword>
<evidence type="ECO:0000313" key="12">
    <source>
        <dbReference type="EMBL" id="OUN89453.1"/>
    </source>
</evidence>
<dbReference type="InterPro" id="IPR014001">
    <property type="entry name" value="Helicase_ATP-bd"/>
</dbReference>
<dbReference type="Pfam" id="PF18395">
    <property type="entry name" value="Cas3_C"/>
    <property type="match status" value="1"/>
</dbReference>
<dbReference type="InterPro" id="IPR027417">
    <property type="entry name" value="P-loop_NTPase"/>
</dbReference>
<feature type="domain" description="HD Cas3-type" evidence="11">
    <location>
        <begin position="22"/>
        <end position="238"/>
    </location>
</feature>
<dbReference type="PANTHER" id="PTHR47963">
    <property type="entry name" value="DEAD-BOX ATP-DEPENDENT RNA HELICASE 47, MITOCHONDRIAL"/>
    <property type="match status" value="1"/>
</dbReference>
<keyword evidence="4" id="KW-0479">Metal-binding</keyword>
<comment type="similarity">
    <text evidence="1">In the N-terminal section; belongs to the CRISPR-associated nuclease Cas3-HD family.</text>
</comment>
<keyword evidence="3" id="KW-0540">Nuclease</keyword>
<comment type="caution">
    <text evidence="12">The sequence shown here is derived from an EMBL/GenBank/DDBJ whole genome shotgun (WGS) entry which is preliminary data.</text>
</comment>
<evidence type="ECO:0000313" key="13">
    <source>
        <dbReference type="Proteomes" id="UP000195781"/>
    </source>
</evidence>
<evidence type="ECO:0000256" key="1">
    <source>
        <dbReference type="ARBA" id="ARBA00006847"/>
    </source>
</evidence>
<evidence type="ECO:0000256" key="8">
    <source>
        <dbReference type="ARBA" id="ARBA00022840"/>
    </source>
</evidence>
<reference evidence="13" key="1">
    <citation type="submission" date="2017-04" db="EMBL/GenBank/DDBJ databases">
        <title>Function of individual gut microbiota members based on whole genome sequencing of pure cultures obtained from chicken caecum.</title>
        <authorList>
            <person name="Medvecky M."/>
            <person name="Cejkova D."/>
            <person name="Polansky O."/>
            <person name="Karasova D."/>
            <person name="Kubasova T."/>
            <person name="Cizek A."/>
            <person name="Rychlik I."/>
        </authorList>
    </citation>
    <scope>NUCLEOTIDE SEQUENCE [LARGE SCALE GENOMIC DNA]</scope>
    <source>
        <strain evidence="13">An5</strain>
    </source>
</reference>
<dbReference type="PROSITE" id="PS51192">
    <property type="entry name" value="HELICASE_ATP_BIND_1"/>
    <property type="match status" value="1"/>
</dbReference>
<dbReference type="InterPro" id="IPR006483">
    <property type="entry name" value="CRISPR-assoc_Cas3_HD"/>
</dbReference>
<dbReference type="InterPro" id="IPR054712">
    <property type="entry name" value="Cas3-like_dom"/>
</dbReference>
<feature type="domain" description="Helicase ATP-binding" evidence="10">
    <location>
        <begin position="321"/>
        <end position="537"/>
    </location>
</feature>
<dbReference type="NCBIfam" id="TIGR01587">
    <property type="entry name" value="cas3_core"/>
    <property type="match status" value="1"/>
</dbReference>
<dbReference type="PANTHER" id="PTHR47963:SF9">
    <property type="entry name" value="CRISPR-ASSOCIATED ENDONUCLEASE_HELICASE CAS3"/>
    <property type="match status" value="1"/>
</dbReference>
<dbReference type="OrthoDB" id="9810236at2"/>
<dbReference type="InterPro" id="IPR006474">
    <property type="entry name" value="Helicase_Cas3_CRISPR-ass_core"/>
</dbReference>
<dbReference type="GO" id="GO:0003724">
    <property type="term" value="F:RNA helicase activity"/>
    <property type="evidence" value="ECO:0007669"/>
    <property type="project" value="TreeGrafter"/>
</dbReference>
<evidence type="ECO:0000256" key="7">
    <source>
        <dbReference type="ARBA" id="ARBA00022806"/>
    </source>
</evidence>
<gene>
    <name evidence="12" type="ORF">B5G02_01480</name>
</gene>
<dbReference type="EMBL" id="NFIE01000003">
    <property type="protein sequence ID" value="OUN89453.1"/>
    <property type="molecule type" value="Genomic_DNA"/>
</dbReference>
<organism evidence="12 13">
    <name type="scientific">[Collinsella] massiliensis</name>
    <dbReference type="NCBI Taxonomy" id="1232426"/>
    <lineage>
        <taxon>Bacteria</taxon>
        <taxon>Bacillati</taxon>
        <taxon>Actinomycetota</taxon>
        <taxon>Coriobacteriia</taxon>
        <taxon>Coriobacteriales</taxon>
        <taxon>Coriobacteriaceae</taxon>
        <taxon>Enorma</taxon>
    </lineage>
</organism>
<name>A0A1Y3XV75_9ACTN</name>
<dbReference type="Pfam" id="PF18019">
    <property type="entry name" value="Cas3_HD"/>
    <property type="match status" value="1"/>
</dbReference>
<dbReference type="GO" id="GO:0005524">
    <property type="term" value="F:ATP binding"/>
    <property type="evidence" value="ECO:0007669"/>
    <property type="project" value="UniProtKB-KW"/>
</dbReference>
<dbReference type="InterPro" id="IPR050547">
    <property type="entry name" value="DEAD_box_RNA_helicases"/>
</dbReference>
<evidence type="ECO:0000256" key="5">
    <source>
        <dbReference type="ARBA" id="ARBA00022741"/>
    </source>
</evidence>